<dbReference type="Proteomes" id="UP001238467">
    <property type="component" value="Unassembled WGS sequence"/>
</dbReference>
<name>A0ABU0DK66_9HYPH</name>
<comment type="caution">
    <text evidence="2">The sequence shown here is derived from an EMBL/GenBank/DDBJ whole genome shotgun (WGS) entry which is preliminary data.</text>
</comment>
<dbReference type="InterPro" id="IPR010893">
    <property type="entry name" value="NiFe-hyd_mat_HyaE"/>
</dbReference>
<protein>
    <submittedName>
        <fullName evidence="2">Hydrogenase-1 operon protein HyaE</fullName>
    </submittedName>
</protein>
<proteinExistence type="inferred from homology"/>
<evidence type="ECO:0000313" key="2">
    <source>
        <dbReference type="EMBL" id="MDQ0348731.1"/>
    </source>
</evidence>
<dbReference type="InterPro" id="IPR036249">
    <property type="entry name" value="Thioredoxin-like_sf"/>
</dbReference>
<organism evidence="2 3">
    <name type="scientific">Ancylobacter vacuolatus</name>
    <dbReference type="NCBI Taxonomy" id="223389"/>
    <lineage>
        <taxon>Bacteria</taxon>
        <taxon>Pseudomonadati</taxon>
        <taxon>Pseudomonadota</taxon>
        <taxon>Alphaproteobacteria</taxon>
        <taxon>Hyphomicrobiales</taxon>
        <taxon>Xanthobacteraceae</taxon>
        <taxon>Ancylobacter</taxon>
    </lineage>
</organism>
<keyword evidence="3" id="KW-1185">Reference proteome</keyword>
<dbReference type="RefSeq" id="WP_307061797.1">
    <property type="nucleotide sequence ID" value="NZ_JAUSUH010000007.1"/>
</dbReference>
<comment type="similarity">
    <text evidence="1">Belongs to the HupG/HyaE family.</text>
</comment>
<evidence type="ECO:0000256" key="1">
    <source>
        <dbReference type="ARBA" id="ARBA00009004"/>
    </source>
</evidence>
<accession>A0ABU0DK66</accession>
<reference evidence="2 3" key="1">
    <citation type="submission" date="2023-07" db="EMBL/GenBank/DDBJ databases">
        <title>Genomic Encyclopedia of Type Strains, Phase IV (KMG-IV): sequencing the most valuable type-strain genomes for metagenomic binning, comparative biology and taxonomic classification.</title>
        <authorList>
            <person name="Goeker M."/>
        </authorList>
    </citation>
    <scope>NUCLEOTIDE SEQUENCE [LARGE SCALE GENOMIC DNA]</scope>
    <source>
        <strain evidence="2 3">DSM 1277</strain>
    </source>
</reference>
<dbReference type="Gene3D" id="3.40.30.10">
    <property type="entry name" value="Glutaredoxin"/>
    <property type="match status" value="1"/>
</dbReference>
<dbReference type="SUPFAM" id="SSF52833">
    <property type="entry name" value="Thioredoxin-like"/>
    <property type="match status" value="1"/>
</dbReference>
<gene>
    <name evidence="2" type="ORF">J2S76_003165</name>
</gene>
<dbReference type="Pfam" id="PF07449">
    <property type="entry name" value="HyaE"/>
    <property type="match status" value="1"/>
</dbReference>
<dbReference type="EMBL" id="JAUSUH010000007">
    <property type="protein sequence ID" value="MDQ0348731.1"/>
    <property type="molecule type" value="Genomic_DNA"/>
</dbReference>
<sequence length="144" mass="14846">MTLTRSDAAALHPLVARLIEVQGYPWLDGETVGEGPAGVRLLFLPAHGRGHVETPDIAVVLPELAVALGTDGGAVAGPACERQLREALGGIALPAIVVLRDGAPVGSLSRMRDWDEFLDRLAPLVAAAREGSSLAATPLSTALS</sequence>
<evidence type="ECO:0000313" key="3">
    <source>
        <dbReference type="Proteomes" id="UP001238467"/>
    </source>
</evidence>